<evidence type="ECO:0000259" key="6">
    <source>
        <dbReference type="Pfam" id="PF08281"/>
    </source>
</evidence>
<dbReference type="SUPFAM" id="SSF88946">
    <property type="entry name" value="Sigma2 domain of RNA polymerase sigma factors"/>
    <property type="match status" value="1"/>
</dbReference>
<dbReference type="SUPFAM" id="SSF88659">
    <property type="entry name" value="Sigma3 and sigma4 domains of RNA polymerase sigma factors"/>
    <property type="match status" value="1"/>
</dbReference>
<evidence type="ECO:0000256" key="4">
    <source>
        <dbReference type="ARBA" id="ARBA00023163"/>
    </source>
</evidence>
<sequence>MDKPADPLRRALHELYVDHHGWLVSWLRRVLGCPHNAADVSHDTFIRLLRSPERLADLRQPRAFLSTTARRLIIDESRRKRLEAAYLAELAQQNEHCDGAPSPERLNATLELLERVCFALDGLGAKAREVFLLRYLSQLSQAEIALQLSISERMVRRYLVQALVHCNQALDV</sequence>
<accession>A0A7W7P452</accession>
<dbReference type="PANTHER" id="PTHR43133:SF63">
    <property type="entry name" value="RNA POLYMERASE SIGMA FACTOR FECI-RELATED"/>
    <property type="match status" value="1"/>
</dbReference>
<comment type="caution">
    <text evidence="7">The sequence shown here is derived from an EMBL/GenBank/DDBJ whole genome shotgun (WGS) entry which is preliminary data.</text>
</comment>
<dbReference type="RefSeq" id="WP_184597485.1">
    <property type="nucleotide sequence ID" value="NZ_JACHLI010000045.1"/>
</dbReference>
<feature type="domain" description="RNA polymerase sigma factor 70 region 4 type 2" evidence="6">
    <location>
        <begin position="119"/>
        <end position="166"/>
    </location>
</feature>
<dbReference type="GO" id="GO:0006352">
    <property type="term" value="P:DNA-templated transcription initiation"/>
    <property type="evidence" value="ECO:0007669"/>
    <property type="project" value="InterPro"/>
</dbReference>
<dbReference type="InterPro" id="IPR013324">
    <property type="entry name" value="RNA_pol_sigma_r3/r4-like"/>
</dbReference>
<dbReference type="InterPro" id="IPR036388">
    <property type="entry name" value="WH-like_DNA-bd_sf"/>
</dbReference>
<dbReference type="PANTHER" id="PTHR43133">
    <property type="entry name" value="RNA POLYMERASE ECF-TYPE SIGMA FACTO"/>
    <property type="match status" value="1"/>
</dbReference>
<organism evidence="7 8">
    <name type="scientific">Pseudomonas nitroreducens</name>
    <dbReference type="NCBI Taxonomy" id="46680"/>
    <lineage>
        <taxon>Bacteria</taxon>
        <taxon>Pseudomonadati</taxon>
        <taxon>Pseudomonadota</taxon>
        <taxon>Gammaproteobacteria</taxon>
        <taxon>Pseudomonadales</taxon>
        <taxon>Pseudomonadaceae</taxon>
        <taxon>Pseudomonas</taxon>
    </lineage>
</organism>
<comment type="similarity">
    <text evidence="1">Belongs to the sigma-70 factor family. ECF subfamily.</text>
</comment>
<dbReference type="GO" id="GO:0016987">
    <property type="term" value="F:sigma factor activity"/>
    <property type="evidence" value="ECO:0007669"/>
    <property type="project" value="UniProtKB-KW"/>
</dbReference>
<dbReference type="Gene3D" id="1.10.1740.10">
    <property type="match status" value="1"/>
</dbReference>
<dbReference type="AlphaFoldDB" id="A0A7W7P452"/>
<evidence type="ECO:0000313" key="8">
    <source>
        <dbReference type="Proteomes" id="UP000566995"/>
    </source>
</evidence>
<dbReference type="GO" id="GO:0003677">
    <property type="term" value="F:DNA binding"/>
    <property type="evidence" value="ECO:0007669"/>
    <property type="project" value="InterPro"/>
</dbReference>
<dbReference type="Pfam" id="PF04542">
    <property type="entry name" value="Sigma70_r2"/>
    <property type="match status" value="1"/>
</dbReference>
<reference evidence="7 8" key="1">
    <citation type="submission" date="2020-08" db="EMBL/GenBank/DDBJ databases">
        <title>Functional genomics of gut bacteria from endangered species of beetles.</title>
        <authorList>
            <person name="Carlos-Shanley C."/>
        </authorList>
    </citation>
    <scope>NUCLEOTIDE SEQUENCE [LARGE SCALE GENOMIC DNA]</scope>
    <source>
        <strain evidence="7 8">S00179</strain>
    </source>
</reference>
<feature type="domain" description="RNA polymerase sigma-70 region 2" evidence="5">
    <location>
        <begin position="15"/>
        <end position="81"/>
    </location>
</feature>
<dbReference type="InterPro" id="IPR039425">
    <property type="entry name" value="RNA_pol_sigma-70-like"/>
</dbReference>
<dbReference type="NCBIfam" id="TIGR02937">
    <property type="entry name" value="sigma70-ECF"/>
    <property type="match status" value="1"/>
</dbReference>
<evidence type="ECO:0000256" key="2">
    <source>
        <dbReference type="ARBA" id="ARBA00023015"/>
    </source>
</evidence>
<evidence type="ECO:0000256" key="1">
    <source>
        <dbReference type="ARBA" id="ARBA00010641"/>
    </source>
</evidence>
<evidence type="ECO:0000259" key="5">
    <source>
        <dbReference type="Pfam" id="PF04542"/>
    </source>
</evidence>
<keyword evidence="2" id="KW-0805">Transcription regulation</keyword>
<gene>
    <name evidence="7" type="ORF">HNP46_006617</name>
</gene>
<keyword evidence="4" id="KW-0804">Transcription</keyword>
<evidence type="ECO:0000256" key="3">
    <source>
        <dbReference type="ARBA" id="ARBA00023082"/>
    </source>
</evidence>
<name>A0A7W7P452_PSENT</name>
<protein>
    <submittedName>
        <fullName evidence="7">RNA polymerase sigma-70 factor (ECF subfamily)</fullName>
    </submittedName>
</protein>
<dbReference type="Proteomes" id="UP000566995">
    <property type="component" value="Unassembled WGS sequence"/>
</dbReference>
<dbReference type="Gene3D" id="1.10.10.10">
    <property type="entry name" value="Winged helix-like DNA-binding domain superfamily/Winged helix DNA-binding domain"/>
    <property type="match status" value="1"/>
</dbReference>
<dbReference type="EMBL" id="JACHLI010000045">
    <property type="protein sequence ID" value="MBB4867698.1"/>
    <property type="molecule type" value="Genomic_DNA"/>
</dbReference>
<proteinExistence type="inferred from homology"/>
<evidence type="ECO:0000313" key="7">
    <source>
        <dbReference type="EMBL" id="MBB4867698.1"/>
    </source>
</evidence>
<dbReference type="Pfam" id="PF08281">
    <property type="entry name" value="Sigma70_r4_2"/>
    <property type="match status" value="1"/>
</dbReference>
<dbReference type="InterPro" id="IPR013325">
    <property type="entry name" value="RNA_pol_sigma_r2"/>
</dbReference>
<dbReference type="InterPro" id="IPR014284">
    <property type="entry name" value="RNA_pol_sigma-70_dom"/>
</dbReference>
<keyword evidence="3" id="KW-0731">Sigma factor</keyword>
<dbReference type="InterPro" id="IPR007627">
    <property type="entry name" value="RNA_pol_sigma70_r2"/>
</dbReference>
<dbReference type="InterPro" id="IPR013249">
    <property type="entry name" value="RNA_pol_sigma70_r4_t2"/>
</dbReference>